<keyword evidence="3" id="KW-1185">Reference proteome</keyword>
<evidence type="ECO:0000256" key="1">
    <source>
        <dbReference type="SAM" id="MobiDB-lite"/>
    </source>
</evidence>
<name>A0A9R1VWA1_LACSA</name>
<evidence type="ECO:0000313" key="2">
    <source>
        <dbReference type="EMBL" id="KAJ0211826.1"/>
    </source>
</evidence>
<sequence>MVFGKSCNRTEDNETQPPPEAFVDLENEDQRASDIGSPGSKKTNDKDASRPLLDEVTFTGFGTGLEISKYLLGAIDAVGLNNVLQVVTDNAANFKAVCNASVARSIVYLGGLLCYMERSSESSKEYILTFAVEVSLPS</sequence>
<feature type="region of interest" description="Disordered" evidence="1">
    <location>
        <begin position="1"/>
        <end position="49"/>
    </location>
</feature>
<organism evidence="2 3">
    <name type="scientific">Lactuca sativa</name>
    <name type="common">Garden lettuce</name>
    <dbReference type="NCBI Taxonomy" id="4236"/>
    <lineage>
        <taxon>Eukaryota</taxon>
        <taxon>Viridiplantae</taxon>
        <taxon>Streptophyta</taxon>
        <taxon>Embryophyta</taxon>
        <taxon>Tracheophyta</taxon>
        <taxon>Spermatophyta</taxon>
        <taxon>Magnoliopsida</taxon>
        <taxon>eudicotyledons</taxon>
        <taxon>Gunneridae</taxon>
        <taxon>Pentapetalae</taxon>
        <taxon>asterids</taxon>
        <taxon>campanulids</taxon>
        <taxon>Asterales</taxon>
        <taxon>Asteraceae</taxon>
        <taxon>Cichorioideae</taxon>
        <taxon>Cichorieae</taxon>
        <taxon>Lactucinae</taxon>
        <taxon>Lactuca</taxon>
    </lineage>
</organism>
<evidence type="ECO:0008006" key="4">
    <source>
        <dbReference type="Google" id="ProtNLM"/>
    </source>
</evidence>
<dbReference type="AlphaFoldDB" id="A0A9R1VWA1"/>
<accession>A0A9R1VWA1</accession>
<protein>
    <recommendedName>
        <fullName evidence="4">DUF659 domain-containing protein</fullName>
    </recommendedName>
</protein>
<dbReference type="Proteomes" id="UP000235145">
    <property type="component" value="Unassembled WGS sequence"/>
</dbReference>
<comment type="caution">
    <text evidence="2">The sequence shown here is derived from an EMBL/GenBank/DDBJ whole genome shotgun (WGS) entry which is preliminary data.</text>
</comment>
<dbReference type="EMBL" id="NBSK02000004">
    <property type="protein sequence ID" value="KAJ0211826.1"/>
    <property type="molecule type" value="Genomic_DNA"/>
</dbReference>
<reference evidence="2 3" key="1">
    <citation type="journal article" date="2017" name="Nat. Commun.">
        <title>Genome assembly with in vitro proximity ligation data and whole-genome triplication in lettuce.</title>
        <authorList>
            <person name="Reyes-Chin-Wo S."/>
            <person name="Wang Z."/>
            <person name="Yang X."/>
            <person name="Kozik A."/>
            <person name="Arikit S."/>
            <person name="Song C."/>
            <person name="Xia L."/>
            <person name="Froenicke L."/>
            <person name="Lavelle D.O."/>
            <person name="Truco M.J."/>
            <person name="Xia R."/>
            <person name="Zhu S."/>
            <person name="Xu C."/>
            <person name="Xu H."/>
            <person name="Xu X."/>
            <person name="Cox K."/>
            <person name="Korf I."/>
            <person name="Meyers B.C."/>
            <person name="Michelmore R.W."/>
        </authorList>
    </citation>
    <scope>NUCLEOTIDE SEQUENCE [LARGE SCALE GENOMIC DNA]</scope>
    <source>
        <strain evidence="3">cv. Salinas</strain>
        <tissue evidence="2">Seedlings</tissue>
    </source>
</reference>
<gene>
    <name evidence="2" type="ORF">LSAT_V11C400194870</name>
</gene>
<evidence type="ECO:0000313" key="3">
    <source>
        <dbReference type="Proteomes" id="UP000235145"/>
    </source>
</evidence>
<proteinExistence type="predicted"/>